<name>A0A0A1TMF4_9HYPO</name>
<evidence type="ECO:0000313" key="3">
    <source>
        <dbReference type="Proteomes" id="UP000039046"/>
    </source>
</evidence>
<evidence type="ECO:0000256" key="1">
    <source>
        <dbReference type="SAM" id="MobiDB-lite"/>
    </source>
</evidence>
<dbReference type="EMBL" id="CDHN01000004">
    <property type="protein sequence ID" value="CEJ92365.1"/>
    <property type="molecule type" value="Genomic_DNA"/>
</dbReference>
<feature type="region of interest" description="Disordered" evidence="1">
    <location>
        <begin position="74"/>
        <end position="112"/>
    </location>
</feature>
<dbReference type="HOGENOM" id="CLU_719988_0_0_1"/>
<protein>
    <submittedName>
        <fullName evidence="2">Uncharacterized protein</fullName>
    </submittedName>
</protein>
<feature type="compositionally biased region" description="Pro residues" evidence="1">
    <location>
        <begin position="103"/>
        <end position="112"/>
    </location>
</feature>
<dbReference type="AlphaFoldDB" id="A0A0A1TMF4"/>
<gene>
    <name evidence="2" type="ORF">VHEMI08021</name>
</gene>
<dbReference type="Proteomes" id="UP000039046">
    <property type="component" value="Unassembled WGS sequence"/>
</dbReference>
<sequence length="384" mass="40876">MSAFYYHHPASPYQPTYTRPRPSAAFIGPYPTYSTTYMTPQPRYQHPVITIPSPSPLLQAPTMYTPPWAIGPSMFHPQPSEPLTPAASEHPHQPATSPLEASPSPPPLPAPPATRSFHIRIILISASTTILSDAKLELASLTAQDVQGAVACVAAQNGVSDEEDTSVRVMRTKGQVGVHCHRGRVVVLGEVVNVVDSDGDGWEDRLNDMLRETGEHEDIMVVVEMREERKQSVASNSRRSTAASVSLEMSGGRQSAAAASVRSGRESVRSVHSRISDGGQSAARSVRSQAPSPASVHSDAPTQAEEAVNPAPPARVDGIVAPPSRQPSQRSGHSSPRTMSLHPSQPGSPAGSIRSQRSRRSSAQHDANLGDAASLKSVHSNIPA</sequence>
<feature type="compositionally biased region" description="Polar residues" evidence="1">
    <location>
        <begin position="232"/>
        <end position="244"/>
    </location>
</feature>
<feature type="compositionally biased region" description="Polar residues" evidence="1">
    <location>
        <begin position="326"/>
        <end position="347"/>
    </location>
</feature>
<reference evidence="2 3" key="1">
    <citation type="journal article" date="2015" name="Genome Announc.">
        <title>Draft Genome Sequence and Gene Annotation of the Entomopathogenic Fungus Verticillium hemipterigenum.</title>
        <authorList>
            <person name="Horn F."/>
            <person name="Habel A."/>
            <person name="Scharf D.H."/>
            <person name="Dworschak J."/>
            <person name="Brakhage A.A."/>
            <person name="Guthke R."/>
            <person name="Hertweck C."/>
            <person name="Linde J."/>
        </authorList>
    </citation>
    <scope>NUCLEOTIDE SEQUENCE [LARGE SCALE GENOMIC DNA]</scope>
</reference>
<evidence type="ECO:0000313" key="2">
    <source>
        <dbReference type="EMBL" id="CEJ92365.1"/>
    </source>
</evidence>
<organism evidence="2 3">
    <name type="scientific">[Torrubiella] hemipterigena</name>
    <dbReference type="NCBI Taxonomy" id="1531966"/>
    <lineage>
        <taxon>Eukaryota</taxon>
        <taxon>Fungi</taxon>
        <taxon>Dikarya</taxon>
        <taxon>Ascomycota</taxon>
        <taxon>Pezizomycotina</taxon>
        <taxon>Sordariomycetes</taxon>
        <taxon>Hypocreomycetidae</taxon>
        <taxon>Hypocreales</taxon>
        <taxon>Clavicipitaceae</taxon>
        <taxon>Clavicipitaceae incertae sedis</taxon>
        <taxon>'Torrubiella' clade</taxon>
    </lineage>
</organism>
<feature type="compositionally biased region" description="Low complexity" evidence="1">
    <location>
        <begin position="250"/>
        <end position="262"/>
    </location>
</feature>
<feature type="region of interest" description="Disordered" evidence="1">
    <location>
        <begin position="230"/>
        <end position="384"/>
    </location>
</feature>
<accession>A0A0A1TMF4</accession>
<proteinExistence type="predicted"/>
<feature type="compositionally biased region" description="Polar residues" evidence="1">
    <location>
        <begin position="278"/>
        <end position="292"/>
    </location>
</feature>
<keyword evidence="3" id="KW-1185">Reference proteome</keyword>